<dbReference type="RefSeq" id="WP_188403546.1">
    <property type="nucleotide sequence ID" value="NZ_BMCE01000002.1"/>
</dbReference>
<keyword evidence="1" id="KW-0472">Membrane</keyword>
<gene>
    <name evidence="2" type="ORF">JYA64_05780</name>
</gene>
<accession>A0ABS2Z9E3</accession>
<dbReference type="EMBL" id="JAFHKS010000042">
    <property type="protein sequence ID" value="MBN3544792.1"/>
    <property type="molecule type" value="Genomic_DNA"/>
</dbReference>
<keyword evidence="1" id="KW-1133">Transmembrane helix</keyword>
<reference evidence="2 3" key="1">
    <citation type="submission" date="2021-01" db="EMBL/GenBank/DDBJ databases">
        <title>Genome Sequencing of Type Strains.</title>
        <authorList>
            <person name="Lemaire J.F."/>
            <person name="Inderbitzin P."/>
            <person name="Collins S.B."/>
            <person name="Wespe N."/>
            <person name="Knight-Connoni V."/>
        </authorList>
    </citation>
    <scope>NUCLEOTIDE SEQUENCE [LARGE SCALE GENOMIC DNA]</scope>
    <source>
        <strain evidence="2 3">DSM 14730</strain>
    </source>
</reference>
<keyword evidence="3" id="KW-1185">Reference proteome</keyword>
<sequence length="86" mass="9834">MYSDIAFELRRIRITLIVLGCLLMFITGASHNVTVDNRNDEFSGNITSYHKNLVSLSNGHFGLYSGDAQFVEGTQMKIYFYDENLF</sequence>
<organism evidence="2 3">
    <name type="scientific">Fictibacillus barbaricus</name>
    <dbReference type="NCBI Taxonomy" id="182136"/>
    <lineage>
        <taxon>Bacteria</taxon>
        <taxon>Bacillati</taxon>
        <taxon>Bacillota</taxon>
        <taxon>Bacilli</taxon>
        <taxon>Bacillales</taxon>
        <taxon>Fictibacillaceae</taxon>
        <taxon>Fictibacillus</taxon>
    </lineage>
</organism>
<feature type="transmembrane region" description="Helical" evidence="1">
    <location>
        <begin position="12"/>
        <end position="30"/>
    </location>
</feature>
<keyword evidence="1" id="KW-0812">Transmembrane</keyword>
<protein>
    <submittedName>
        <fullName evidence="2">Uncharacterized protein</fullName>
    </submittedName>
</protein>
<comment type="caution">
    <text evidence="2">The sequence shown here is derived from an EMBL/GenBank/DDBJ whole genome shotgun (WGS) entry which is preliminary data.</text>
</comment>
<evidence type="ECO:0000313" key="2">
    <source>
        <dbReference type="EMBL" id="MBN3544792.1"/>
    </source>
</evidence>
<evidence type="ECO:0000256" key="1">
    <source>
        <dbReference type="SAM" id="Phobius"/>
    </source>
</evidence>
<evidence type="ECO:0000313" key="3">
    <source>
        <dbReference type="Proteomes" id="UP001319060"/>
    </source>
</evidence>
<dbReference type="Proteomes" id="UP001319060">
    <property type="component" value="Unassembled WGS sequence"/>
</dbReference>
<proteinExistence type="predicted"/>
<name>A0ABS2Z9E3_9BACL</name>